<dbReference type="AlphaFoldDB" id="A0A7V8NSB5"/>
<dbReference type="EMBL" id="JACDQQ010001579">
    <property type="protein sequence ID" value="MBA0086572.1"/>
    <property type="molecule type" value="Genomic_DNA"/>
</dbReference>
<dbReference type="Gene3D" id="3.90.1150.10">
    <property type="entry name" value="Aspartate Aminotransferase, domain 1"/>
    <property type="match status" value="1"/>
</dbReference>
<accession>A0A7V8NSB5</accession>
<dbReference type="PANTHER" id="PTHR43586">
    <property type="entry name" value="CYSTEINE DESULFURASE"/>
    <property type="match status" value="1"/>
</dbReference>
<gene>
    <name evidence="3" type="ORF">HRJ53_16450</name>
</gene>
<keyword evidence="1" id="KW-0663">Pyridoxal phosphate</keyword>
<feature type="domain" description="Aminotransferase class V" evidence="2">
    <location>
        <begin position="18"/>
        <end position="116"/>
    </location>
</feature>
<dbReference type="InterPro" id="IPR015422">
    <property type="entry name" value="PyrdxlP-dep_Trfase_small"/>
</dbReference>
<proteinExistence type="predicted"/>
<keyword evidence="3" id="KW-0032">Aminotransferase</keyword>
<comment type="caution">
    <text evidence="3">The sequence shown here is derived from an EMBL/GenBank/DDBJ whole genome shotgun (WGS) entry which is preliminary data.</text>
</comment>
<evidence type="ECO:0000313" key="4">
    <source>
        <dbReference type="Proteomes" id="UP000567293"/>
    </source>
</evidence>
<dbReference type="Pfam" id="PF00266">
    <property type="entry name" value="Aminotran_5"/>
    <property type="match status" value="1"/>
</dbReference>
<dbReference type="InterPro" id="IPR015424">
    <property type="entry name" value="PyrdxlP-dep_Trfase"/>
</dbReference>
<evidence type="ECO:0000256" key="1">
    <source>
        <dbReference type="ARBA" id="ARBA00022898"/>
    </source>
</evidence>
<dbReference type="InterPro" id="IPR000192">
    <property type="entry name" value="Aminotrans_V_dom"/>
</dbReference>
<dbReference type="PANTHER" id="PTHR43586:SF21">
    <property type="entry name" value="PYRIDOXAL PHOSPHATE (PLP)-DEPENDENT ASPARTATE AMINOTRANSFERASE SUPERFAMILY"/>
    <property type="match status" value="1"/>
</dbReference>
<protein>
    <submittedName>
        <fullName evidence="3">Aminotransferase class V-fold PLP-dependent enzyme</fullName>
    </submittedName>
</protein>
<keyword evidence="3" id="KW-0808">Transferase</keyword>
<dbReference type="SUPFAM" id="SSF53383">
    <property type="entry name" value="PLP-dependent transferases"/>
    <property type="match status" value="1"/>
</dbReference>
<evidence type="ECO:0000259" key="2">
    <source>
        <dbReference type="Pfam" id="PF00266"/>
    </source>
</evidence>
<sequence length="126" mass="14156">MKTRREALGAAYGSTVPYERTLFARLLDGLQTIPGVKVYGITDPKRFEERCSTISLRVGARHPTEIAKFLGDRGLFTWDGNFYAMSLSERLGVESKGGVLRIGLVHYNTMDEVDRLLKALDEFAKK</sequence>
<dbReference type="GO" id="GO:0008483">
    <property type="term" value="F:transaminase activity"/>
    <property type="evidence" value="ECO:0007669"/>
    <property type="project" value="UniProtKB-KW"/>
</dbReference>
<dbReference type="Proteomes" id="UP000567293">
    <property type="component" value="Unassembled WGS sequence"/>
</dbReference>
<name>A0A7V8NSB5_9BACT</name>
<reference evidence="3" key="1">
    <citation type="submission" date="2020-06" db="EMBL/GenBank/DDBJ databases">
        <title>Legume-microbial interactions unlock mineral nutrients during tropical forest succession.</title>
        <authorList>
            <person name="Epihov D.Z."/>
        </authorList>
    </citation>
    <scope>NUCLEOTIDE SEQUENCE [LARGE SCALE GENOMIC DNA]</scope>
    <source>
        <strain evidence="3">Pan2503</strain>
    </source>
</reference>
<keyword evidence="4" id="KW-1185">Reference proteome</keyword>
<evidence type="ECO:0000313" key="3">
    <source>
        <dbReference type="EMBL" id="MBA0086572.1"/>
    </source>
</evidence>
<organism evidence="3 4">
    <name type="scientific">Candidatus Acidiferrum panamense</name>
    <dbReference type="NCBI Taxonomy" id="2741543"/>
    <lineage>
        <taxon>Bacteria</taxon>
        <taxon>Pseudomonadati</taxon>
        <taxon>Acidobacteriota</taxon>
        <taxon>Terriglobia</taxon>
        <taxon>Candidatus Acidiferrales</taxon>
        <taxon>Candidatus Acidiferrum</taxon>
    </lineage>
</organism>